<dbReference type="Pfam" id="PF12937">
    <property type="entry name" value="F-box-like"/>
    <property type="match status" value="1"/>
</dbReference>
<dbReference type="CDD" id="cd09917">
    <property type="entry name" value="F-box_SF"/>
    <property type="match status" value="1"/>
</dbReference>
<reference evidence="5" key="1">
    <citation type="submission" date="2015-08" db="EMBL/GenBank/DDBJ databases">
        <authorList>
            <person name="Babu N.S."/>
            <person name="Beckwith C.J."/>
            <person name="Beseler K.G."/>
            <person name="Brison A."/>
            <person name="Carone J.V."/>
            <person name="Caskin T.P."/>
            <person name="Diamond M."/>
            <person name="Durham M.E."/>
            <person name="Foxe J.M."/>
            <person name="Go M."/>
            <person name="Henderson B.A."/>
            <person name="Jones I.B."/>
            <person name="McGettigan J.A."/>
            <person name="Micheletti S.J."/>
            <person name="Nasrallah M.E."/>
            <person name="Ortiz D."/>
            <person name="Piller C.R."/>
            <person name="Privatt S.R."/>
            <person name="Schneider S.L."/>
            <person name="Sharp S."/>
            <person name="Smith T.C."/>
            <person name="Stanton J.D."/>
            <person name="Ullery H.E."/>
            <person name="Wilson R.J."/>
            <person name="Serrano M.G."/>
            <person name="Buck G."/>
            <person name="Lee V."/>
            <person name="Wang Y."/>
            <person name="Carvalho R."/>
            <person name="Voegtly L."/>
            <person name="Shi R."/>
            <person name="Duckworth R."/>
            <person name="Johnson A."/>
            <person name="Loviza R."/>
            <person name="Walstead R."/>
            <person name="Shah Z."/>
            <person name="Kiflezghi M."/>
            <person name="Wade K."/>
            <person name="Ball S.L."/>
            <person name="Bradley K.W."/>
            <person name="Asai D.J."/>
            <person name="Bowman C.A."/>
            <person name="Russell D.A."/>
            <person name="Pope W.H."/>
            <person name="Jacobs-Sera D."/>
            <person name="Hendrix R.W."/>
            <person name="Hatfull G.F."/>
        </authorList>
    </citation>
    <scope>NUCLEOTIDE SEQUENCE</scope>
</reference>
<protein>
    <recommendedName>
        <fullName evidence="6">Tubby C-terminal domain-containing protein</fullName>
    </recommendedName>
</protein>
<dbReference type="Pfam" id="PF01167">
    <property type="entry name" value="Tub"/>
    <property type="match status" value="1"/>
</dbReference>
<dbReference type="InterPro" id="IPR036047">
    <property type="entry name" value="F-box-like_dom_sf"/>
</dbReference>
<name>A0A1D2A0E7_AUXPR</name>
<feature type="region of interest" description="Disordered" evidence="2">
    <location>
        <begin position="196"/>
        <end position="277"/>
    </location>
</feature>
<organism evidence="5">
    <name type="scientific">Auxenochlorella protothecoides</name>
    <name type="common">Green microalga</name>
    <name type="synonym">Chlorella protothecoides</name>
    <dbReference type="NCBI Taxonomy" id="3075"/>
    <lineage>
        <taxon>Eukaryota</taxon>
        <taxon>Viridiplantae</taxon>
        <taxon>Chlorophyta</taxon>
        <taxon>core chlorophytes</taxon>
        <taxon>Trebouxiophyceae</taxon>
        <taxon>Chlorellales</taxon>
        <taxon>Chlorellaceae</taxon>
        <taxon>Auxenochlorella</taxon>
    </lineage>
</organism>
<dbReference type="InterPro" id="IPR001810">
    <property type="entry name" value="F-box_dom"/>
</dbReference>
<feature type="domain" description="Tubby C-terminal" evidence="3">
    <location>
        <begin position="83"/>
        <end position="388"/>
    </location>
</feature>
<evidence type="ECO:0000259" key="3">
    <source>
        <dbReference type="Pfam" id="PF01167"/>
    </source>
</evidence>
<proteinExistence type="inferred from homology"/>
<evidence type="ECO:0000313" key="5">
    <source>
        <dbReference type="EMBL" id="JAT72658.1"/>
    </source>
</evidence>
<gene>
    <name evidence="5" type="ORF">g.26457</name>
</gene>
<evidence type="ECO:0000256" key="1">
    <source>
        <dbReference type="ARBA" id="ARBA00007129"/>
    </source>
</evidence>
<dbReference type="InterPro" id="IPR000007">
    <property type="entry name" value="Tubby_C"/>
</dbReference>
<dbReference type="PANTHER" id="PTHR16517:SF7">
    <property type="entry name" value="PROTEIN KING TUBBY"/>
    <property type="match status" value="1"/>
</dbReference>
<dbReference type="PANTHER" id="PTHR16517">
    <property type="entry name" value="TUBBY-RELATED"/>
    <property type="match status" value="1"/>
</dbReference>
<dbReference type="SUPFAM" id="SSF81383">
    <property type="entry name" value="F-box domain"/>
    <property type="match status" value="1"/>
</dbReference>
<dbReference type="AlphaFoldDB" id="A0A1D2A0E7"/>
<evidence type="ECO:0008006" key="6">
    <source>
        <dbReference type="Google" id="ProtNLM"/>
    </source>
</evidence>
<dbReference type="SUPFAM" id="SSF54518">
    <property type="entry name" value="Tubby C-terminal domain-like"/>
    <property type="match status" value="1"/>
</dbReference>
<dbReference type="InterPro" id="IPR025659">
    <property type="entry name" value="Tubby-like_C"/>
</dbReference>
<dbReference type="EMBL" id="GDKF01005964">
    <property type="protein sequence ID" value="JAT72658.1"/>
    <property type="molecule type" value="Transcribed_RNA"/>
</dbReference>
<comment type="similarity">
    <text evidence="1">Belongs to the TUB family.</text>
</comment>
<accession>A0A1D2A0E7</accession>
<evidence type="ECO:0000256" key="2">
    <source>
        <dbReference type="SAM" id="MobiDB-lite"/>
    </source>
</evidence>
<feature type="compositionally biased region" description="Polar residues" evidence="2">
    <location>
        <begin position="219"/>
        <end position="230"/>
    </location>
</feature>
<dbReference type="Gene3D" id="3.20.90.10">
    <property type="entry name" value="Tubby Protein, Chain A"/>
    <property type="match status" value="1"/>
</dbReference>
<sequence>MMGSPCPPEASTASQLPEHLLENIFSYLQGGRKKHQFSVCGVCRSWRRVGQQMFFARPWDCASVLCHPSQLFHLSPRPVRGSKSGLLKCFVRREPAAHGAGGPRRFSLWLGRDPTSPGANPARTRFLLAALQSSRSDTAFFTSGRADAPPCAQLGTNVFATRYILTAGPSPQGEGLLAELQYRARVKGFMQPRRLQVTLPQPPPPQAGLPVAAGPSPRVSPQASSRSWVSADSVASLGGADAPRWGTTGPGERPLGPARKTGPSAREEQQQPSGSGRVSRFLFRLAALPSRAPRHRPPDLLPEDAAPIQLQNNAPTWNSGLRCWCLNFRGRVKLASVKNFQLVDTLIPGGPVIMQFGKVDQDIYILDFNPMRVNALQAFAVALSTFDSKIML</sequence>
<evidence type="ECO:0000259" key="4">
    <source>
        <dbReference type="Pfam" id="PF12937"/>
    </source>
</evidence>
<dbReference type="PRINTS" id="PR01573">
    <property type="entry name" value="SUPERTUBBY"/>
</dbReference>
<dbReference type="Gene3D" id="1.20.1280.50">
    <property type="match status" value="1"/>
</dbReference>
<feature type="domain" description="F-box" evidence="4">
    <location>
        <begin position="14"/>
        <end position="49"/>
    </location>
</feature>